<reference evidence="4 5" key="1">
    <citation type="submission" date="2016-10" db="EMBL/GenBank/DDBJ databases">
        <authorList>
            <person name="de Groot N.N."/>
        </authorList>
    </citation>
    <scope>NUCLEOTIDE SEQUENCE [LARGE SCALE GENOMIC DNA]</scope>
    <source>
        <strain evidence="4 5">DSM 1283</strain>
    </source>
</reference>
<dbReference type="Pfam" id="PF11761">
    <property type="entry name" value="CbiG_mid"/>
    <property type="match status" value="1"/>
</dbReference>
<keyword evidence="5" id="KW-1185">Reference proteome</keyword>
<dbReference type="PANTHER" id="PTHR37477:SF1">
    <property type="entry name" value="COBALT-PRECORRIN-5A HYDROLASE"/>
    <property type="match status" value="1"/>
</dbReference>
<gene>
    <name evidence="4" type="ORF">SAMN04489757_10882</name>
</gene>
<dbReference type="GO" id="GO:0016829">
    <property type="term" value="F:lyase activity"/>
    <property type="evidence" value="ECO:0007669"/>
    <property type="project" value="UniProtKB-KW"/>
</dbReference>
<name>A0A1I5E8N9_9FIRM</name>
<evidence type="ECO:0000313" key="5">
    <source>
        <dbReference type="Proteomes" id="UP000198806"/>
    </source>
</evidence>
<organism evidence="4 5">
    <name type="scientific">Anaerocolumna aminovalerica</name>
    <dbReference type="NCBI Taxonomy" id="1527"/>
    <lineage>
        <taxon>Bacteria</taxon>
        <taxon>Bacillati</taxon>
        <taxon>Bacillota</taxon>
        <taxon>Clostridia</taxon>
        <taxon>Lachnospirales</taxon>
        <taxon>Lachnospiraceae</taxon>
        <taxon>Anaerocolumna</taxon>
    </lineage>
</organism>
<dbReference type="RefSeq" id="WP_091685450.1">
    <property type="nucleotide sequence ID" value="NZ_BAABFM010000072.1"/>
</dbReference>
<dbReference type="GO" id="GO:0009236">
    <property type="term" value="P:cobalamin biosynthetic process"/>
    <property type="evidence" value="ECO:0007669"/>
    <property type="project" value="InterPro"/>
</dbReference>
<accession>A0A1I5E8N9</accession>
<feature type="domain" description="CobE/GbiG C-terminal" evidence="1">
    <location>
        <begin position="231"/>
        <end position="349"/>
    </location>
</feature>
<dbReference type="Pfam" id="PF01890">
    <property type="entry name" value="CbiG_C"/>
    <property type="match status" value="1"/>
</dbReference>
<dbReference type="EMBL" id="FOWD01000008">
    <property type="protein sequence ID" value="SFO07720.1"/>
    <property type="molecule type" value="Genomic_DNA"/>
</dbReference>
<keyword evidence="4" id="KW-0456">Lyase</keyword>
<dbReference type="Proteomes" id="UP000198806">
    <property type="component" value="Unassembled WGS sequence"/>
</dbReference>
<dbReference type="AlphaFoldDB" id="A0A1I5E8N9"/>
<dbReference type="SUPFAM" id="SSF159664">
    <property type="entry name" value="CobE/GbiG C-terminal domain-like"/>
    <property type="match status" value="1"/>
</dbReference>
<dbReference type="Gene3D" id="3.40.50.11220">
    <property type="match status" value="1"/>
</dbReference>
<protein>
    <submittedName>
        <fullName evidence="4">Cobalt-precorrin 5A acetaldehyde-lyase</fullName>
    </submittedName>
</protein>
<dbReference type="PANTHER" id="PTHR37477">
    <property type="entry name" value="COBALT-PRECORRIN-5A HYDROLASE"/>
    <property type="match status" value="1"/>
</dbReference>
<feature type="domain" description="Cobalamin synthesis G N-terminal" evidence="2">
    <location>
        <begin position="63"/>
        <end position="143"/>
    </location>
</feature>
<evidence type="ECO:0000259" key="3">
    <source>
        <dbReference type="Pfam" id="PF11761"/>
    </source>
</evidence>
<proteinExistence type="predicted"/>
<sequence>MKLSIISFTERGRALSMTVQNVLEQEIDVTVYTKCKILETNKVPMKGKGIEGPEYIKKDLLTWVGEQFQSQNALLFIGACGIAIRTIAPFVKDKLEEPAVLVMDEAGRFVIPVLSGHYGGANGLAEIIAEKLGGTAVLTTATDVNNLFAVDVFARKNGLVICNRKGIKEVSSAVLAGKKVTIAMACNYQGRLPEELTLISYPVVGKASIIISPFLEDVVKADLQLCPKVYIVGIGCRRGKSLLEIEEVVKRQLLKVGIRQESVASLASIDRKKEEVGLLEYAEKYNLPYQTFSEEELKHIPGEYTFSSFVQEQVGVDNVSERAAMAACGEGGRLLTRKYPENGITVAIAERKWSVTFDEV</sequence>
<evidence type="ECO:0000259" key="1">
    <source>
        <dbReference type="Pfam" id="PF01890"/>
    </source>
</evidence>
<dbReference type="STRING" id="1527.SAMN04489757_10882"/>
<feature type="domain" description="Cobalamin biosynthesis central region" evidence="3">
    <location>
        <begin position="148"/>
        <end position="227"/>
    </location>
</feature>
<evidence type="ECO:0000313" key="4">
    <source>
        <dbReference type="EMBL" id="SFO07720.1"/>
    </source>
</evidence>
<dbReference type="OrthoDB" id="9781023at2"/>
<dbReference type="SUPFAM" id="SSF159672">
    <property type="entry name" value="CbiG N-terminal domain-like"/>
    <property type="match status" value="1"/>
</dbReference>
<dbReference type="InterPro" id="IPR052553">
    <property type="entry name" value="CbiG_hydrolase"/>
</dbReference>
<dbReference type="InterPro" id="IPR021745">
    <property type="entry name" value="CbiG_mid"/>
</dbReference>
<dbReference type="InterPro" id="IPR036518">
    <property type="entry name" value="CobE/GbiG_C_sf"/>
</dbReference>
<dbReference type="InterPro" id="IPR002750">
    <property type="entry name" value="CobE/GbiG_C"/>
</dbReference>
<dbReference type="Pfam" id="PF11760">
    <property type="entry name" value="CbiG_N"/>
    <property type="match status" value="1"/>
</dbReference>
<evidence type="ECO:0000259" key="2">
    <source>
        <dbReference type="Pfam" id="PF11760"/>
    </source>
</evidence>
<dbReference type="InterPro" id="IPR021744">
    <property type="entry name" value="CbiG_N"/>
</dbReference>
<dbReference type="Gene3D" id="3.30.420.180">
    <property type="entry name" value="CobE/GbiG C-terminal domain"/>
    <property type="match status" value="1"/>
</dbReference>
<dbReference type="InterPro" id="IPR038029">
    <property type="entry name" value="GbiG_N_sf"/>
</dbReference>